<dbReference type="AlphaFoldDB" id="A0A918SMA2"/>
<gene>
    <name evidence="3" type="ORF">GCM10007103_34860</name>
</gene>
<evidence type="ECO:0000313" key="3">
    <source>
        <dbReference type="EMBL" id="GHA51346.1"/>
    </source>
</evidence>
<reference evidence="3" key="2">
    <citation type="submission" date="2020-09" db="EMBL/GenBank/DDBJ databases">
        <authorList>
            <person name="Sun Q."/>
            <person name="Kim S."/>
        </authorList>
    </citation>
    <scope>NUCLEOTIDE SEQUENCE</scope>
    <source>
        <strain evidence="3">KCTC 12719</strain>
    </source>
</reference>
<comment type="caution">
    <text evidence="3">The sequence shown here is derived from an EMBL/GenBank/DDBJ whole genome shotgun (WGS) entry which is preliminary data.</text>
</comment>
<keyword evidence="4" id="KW-1185">Reference proteome</keyword>
<dbReference type="Gene3D" id="3.20.20.140">
    <property type="entry name" value="Metal-dependent hydrolases"/>
    <property type="match status" value="1"/>
</dbReference>
<feature type="domain" description="Amidohydrolase-related" evidence="2">
    <location>
        <begin position="3"/>
        <end position="274"/>
    </location>
</feature>
<evidence type="ECO:0000259" key="2">
    <source>
        <dbReference type="Pfam" id="PF04909"/>
    </source>
</evidence>
<dbReference type="InterPro" id="IPR052350">
    <property type="entry name" value="Metallo-dep_Lactonases"/>
</dbReference>
<evidence type="ECO:0000256" key="1">
    <source>
        <dbReference type="ARBA" id="ARBA00038310"/>
    </source>
</evidence>
<dbReference type="Pfam" id="PF04909">
    <property type="entry name" value="Amidohydro_2"/>
    <property type="match status" value="1"/>
</dbReference>
<comment type="similarity">
    <text evidence="1">Belongs to the metallo-dependent hydrolases superfamily.</text>
</comment>
<evidence type="ECO:0000313" key="4">
    <source>
        <dbReference type="Proteomes" id="UP000610456"/>
    </source>
</evidence>
<dbReference type="EMBL" id="BMXB01000027">
    <property type="protein sequence ID" value="GHA51346.1"/>
    <property type="molecule type" value="Genomic_DNA"/>
</dbReference>
<dbReference type="Proteomes" id="UP000610456">
    <property type="component" value="Unassembled WGS sequence"/>
</dbReference>
<dbReference type="GO" id="GO:0016787">
    <property type="term" value="F:hydrolase activity"/>
    <property type="evidence" value="ECO:0007669"/>
    <property type="project" value="InterPro"/>
</dbReference>
<reference evidence="3" key="1">
    <citation type="journal article" date="2014" name="Int. J. Syst. Evol. Microbiol.">
        <title>Complete genome sequence of Corynebacterium casei LMG S-19264T (=DSM 44701T), isolated from a smear-ripened cheese.</title>
        <authorList>
            <consortium name="US DOE Joint Genome Institute (JGI-PGF)"/>
            <person name="Walter F."/>
            <person name="Albersmeier A."/>
            <person name="Kalinowski J."/>
            <person name="Ruckert C."/>
        </authorList>
    </citation>
    <scope>NUCLEOTIDE SEQUENCE</scope>
    <source>
        <strain evidence="3">KCTC 12719</strain>
    </source>
</reference>
<dbReference type="InterPro" id="IPR006680">
    <property type="entry name" value="Amidohydro-rel"/>
</dbReference>
<dbReference type="PANTHER" id="PTHR43569:SF2">
    <property type="entry name" value="AMIDOHYDROLASE-RELATED DOMAIN-CONTAINING PROTEIN"/>
    <property type="match status" value="1"/>
</dbReference>
<accession>A0A918SMA2</accession>
<dbReference type="InterPro" id="IPR032466">
    <property type="entry name" value="Metal_Hydrolase"/>
</dbReference>
<proteinExistence type="inferred from homology"/>
<dbReference type="PANTHER" id="PTHR43569">
    <property type="entry name" value="AMIDOHYDROLASE"/>
    <property type="match status" value="1"/>
</dbReference>
<protein>
    <submittedName>
        <fullName evidence="3">Amidohydrolase</fullName>
    </submittedName>
</protein>
<organism evidence="3 4">
    <name type="scientific">Salinimicrobium marinum</name>
    <dbReference type="NCBI Taxonomy" id="680283"/>
    <lineage>
        <taxon>Bacteria</taxon>
        <taxon>Pseudomonadati</taxon>
        <taxon>Bacteroidota</taxon>
        <taxon>Flavobacteriia</taxon>
        <taxon>Flavobacteriales</taxon>
        <taxon>Flavobacteriaceae</taxon>
        <taxon>Salinimicrobium</taxon>
    </lineage>
</organism>
<sequence length="276" mass="31788">MKIDSHQHFWNYDPAKYSWINDSMYKIRKDFLPSDLVPVLRKAGIDGTIAVEAFHSERETEFLLGLAEEFQFIKGVVGWIDLYSEDAGQRLKHFSEYQVFKGIRHTVYDEKGEYLTDVSFQKGIGELQKYELTYDILIFENQLPGAIELVKRFPEQPFVLDHMAKPHIISDGPSEEWIKNIRELSSCKNVYCKLSGLVTETPRFQWEPCDFLPFLKVVSEAFGEDRLMYGSDWPVCLSAASYEDTLGIMYDFFAASGEGTIQKIFGANAVKFYSLS</sequence>
<name>A0A918SMA2_9FLAO</name>
<dbReference type="RefSeq" id="WP_189606352.1">
    <property type="nucleotide sequence ID" value="NZ_BMXB01000027.1"/>
</dbReference>
<dbReference type="SUPFAM" id="SSF51556">
    <property type="entry name" value="Metallo-dependent hydrolases"/>
    <property type="match status" value="1"/>
</dbReference>